<comment type="caution">
    <text evidence="2">The sequence shown here is derived from an EMBL/GenBank/DDBJ whole genome shotgun (WGS) entry which is preliminary data.</text>
</comment>
<evidence type="ECO:0000313" key="3">
    <source>
        <dbReference type="Proteomes" id="UP000789390"/>
    </source>
</evidence>
<feature type="signal peptide" evidence="1">
    <location>
        <begin position="1"/>
        <end position="19"/>
    </location>
</feature>
<dbReference type="EMBL" id="CAKKLH010000277">
    <property type="protein sequence ID" value="CAH0107567.1"/>
    <property type="molecule type" value="Genomic_DNA"/>
</dbReference>
<keyword evidence="3" id="KW-1185">Reference proteome</keyword>
<protein>
    <submittedName>
        <fullName evidence="2">Uncharacterized protein</fullName>
    </submittedName>
</protein>
<dbReference type="Proteomes" id="UP000789390">
    <property type="component" value="Unassembled WGS sequence"/>
</dbReference>
<gene>
    <name evidence="2" type="ORF">DGAL_LOCUS10887</name>
</gene>
<keyword evidence="1" id="KW-0732">Signal</keyword>
<accession>A0A8J2S1G9</accession>
<evidence type="ECO:0000313" key="2">
    <source>
        <dbReference type="EMBL" id="CAH0107567.1"/>
    </source>
</evidence>
<proteinExistence type="predicted"/>
<dbReference type="AlphaFoldDB" id="A0A8J2S1G9"/>
<feature type="chain" id="PRO_5035248950" evidence="1">
    <location>
        <begin position="20"/>
        <end position="166"/>
    </location>
</feature>
<reference evidence="2" key="1">
    <citation type="submission" date="2021-11" db="EMBL/GenBank/DDBJ databases">
        <authorList>
            <person name="Schell T."/>
        </authorList>
    </citation>
    <scope>NUCLEOTIDE SEQUENCE</scope>
    <source>
        <strain evidence="2">M5</strain>
    </source>
</reference>
<dbReference type="OrthoDB" id="6361076at2759"/>
<name>A0A8J2S1G9_9CRUS</name>
<evidence type="ECO:0000256" key="1">
    <source>
        <dbReference type="SAM" id="SignalP"/>
    </source>
</evidence>
<organism evidence="2 3">
    <name type="scientific">Daphnia galeata</name>
    <dbReference type="NCBI Taxonomy" id="27404"/>
    <lineage>
        <taxon>Eukaryota</taxon>
        <taxon>Metazoa</taxon>
        <taxon>Ecdysozoa</taxon>
        <taxon>Arthropoda</taxon>
        <taxon>Crustacea</taxon>
        <taxon>Branchiopoda</taxon>
        <taxon>Diplostraca</taxon>
        <taxon>Cladocera</taxon>
        <taxon>Anomopoda</taxon>
        <taxon>Daphniidae</taxon>
        <taxon>Daphnia</taxon>
    </lineage>
</organism>
<sequence>MSRLNSLVVLLVCVYAVVGRPAETPETPESIDARQGYNLSNQGQQISSGFPPGGFPAIPYAAPSSFPAGNNPLAIPDPIGSVGSFPSVPVAAPGSYPAGSNTRPAYGYDNAFPDQVNFSGADPNRQTNVAAGVSAPIHNQVTGLIPTNLSGISANAFSSVLSNFKV</sequence>